<keyword evidence="2" id="KW-1185">Reference proteome</keyword>
<proteinExistence type="predicted"/>
<evidence type="ECO:0000313" key="2">
    <source>
        <dbReference type="Proteomes" id="UP001204953"/>
    </source>
</evidence>
<accession>A0AAE3KN88</accession>
<protein>
    <submittedName>
        <fullName evidence="1">Uncharacterized protein</fullName>
    </submittedName>
</protein>
<dbReference type="AlphaFoldDB" id="A0AAE3KN88"/>
<dbReference type="Proteomes" id="UP001204953">
    <property type="component" value="Unassembled WGS sequence"/>
</dbReference>
<organism evidence="1 2">
    <name type="scientific">Limnofasciculus baicalensis BBK-W-15</name>
    <dbReference type="NCBI Taxonomy" id="2699891"/>
    <lineage>
        <taxon>Bacteria</taxon>
        <taxon>Bacillati</taxon>
        <taxon>Cyanobacteriota</taxon>
        <taxon>Cyanophyceae</taxon>
        <taxon>Coleofasciculales</taxon>
        <taxon>Coleofasciculaceae</taxon>
        <taxon>Limnofasciculus</taxon>
        <taxon>Limnofasciculus baicalensis</taxon>
    </lineage>
</organism>
<comment type="caution">
    <text evidence="1">The sequence shown here is derived from an EMBL/GenBank/DDBJ whole genome shotgun (WGS) entry which is preliminary data.</text>
</comment>
<reference evidence="1" key="1">
    <citation type="submission" date="2022-06" db="EMBL/GenBank/DDBJ databases">
        <title>New cyanobacteria of genus Symplocastrum in benthos of Lake Baikal.</title>
        <authorList>
            <person name="Sorokovikova E."/>
            <person name="Tikhonova I."/>
            <person name="Krasnopeev A."/>
            <person name="Evseev P."/>
            <person name="Gladkikh A."/>
            <person name="Belykh O."/>
        </authorList>
    </citation>
    <scope>NUCLEOTIDE SEQUENCE</scope>
    <source>
        <strain evidence="1">BBK-W-15</strain>
    </source>
</reference>
<sequence>MSGTYSINSINQRENFSGRVGTDWSLTGLSAHDLAQSEILQVAKTQLESQGYCIFSTGNTEKSIILDLADCMGYQ</sequence>
<gene>
    <name evidence="1" type="ORF">NJ959_13965</name>
</gene>
<dbReference type="EMBL" id="JAMZMM010000124">
    <property type="protein sequence ID" value="MCP2729556.1"/>
    <property type="molecule type" value="Genomic_DNA"/>
</dbReference>
<name>A0AAE3KN88_9CYAN</name>
<evidence type="ECO:0000313" key="1">
    <source>
        <dbReference type="EMBL" id="MCP2729556.1"/>
    </source>
</evidence>